<dbReference type="PANTHER" id="PTHR11266:SF80">
    <property type="entry name" value="PEROXISOMAL MEMBRANE PROTEIN 2"/>
    <property type="match status" value="1"/>
</dbReference>
<organism evidence="8">
    <name type="scientific">Leptocylindrus danicus</name>
    <dbReference type="NCBI Taxonomy" id="163516"/>
    <lineage>
        <taxon>Eukaryota</taxon>
        <taxon>Sar</taxon>
        <taxon>Stramenopiles</taxon>
        <taxon>Ochrophyta</taxon>
        <taxon>Bacillariophyta</taxon>
        <taxon>Coscinodiscophyceae</taxon>
        <taxon>Chaetocerotophycidae</taxon>
        <taxon>Leptocylindrales</taxon>
        <taxon>Leptocylindraceae</taxon>
        <taxon>Leptocylindrus</taxon>
    </lineage>
</organism>
<dbReference type="GO" id="GO:0005778">
    <property type="term" value="C:peroxisomal membrane"/>
    <property type="evidence" value="ECO:0007669"/>
    <property type="project" value="TreeGrafter"/>
</dbReference>
<evidence type="ECO:0000256" key="4">
    <source>
        <dbReference type="ARBA" id="ARBA00022989"/>
    </source>
</evidence>
<evidence type="ECO:0000256" key="2">
    <source>
        <dbReference type="ARBA" id="ARBA00006824"/>
    </source>
</evidence>
<evidence type="ECO:0000256" key="7">
    <source>
        <dbReference type="SAM" id="SignalP"/>
    </source>
</evidence>
<name>A0A7S2NZL3_9STRA</name>
<evidence type="ECO:0000256" key="1">
    <source>
        <dbReference type="ARBA" id="ARBA00004141"/>
    </source>
</evidence>
<accession>A0A7S2NZL3</accession>
<dbReference type="AlphaFoldDB" id="A0A7S2NZL3"/>
<keyword evidence="3 6" id="KW-0812">Transmembrane</keyword>
<feature type="transmembrane region" description="Helical" evidence="6">
    <location>
        <begin position="137"/>
        <end position="159"/>
    </location>
</feature>
<feature type="transmembrane region" description="Helical" evidence="6">
    <location>
        <begin position="180"/>
        <end position="202"/>
    </location>
</feature>
<evidence type="ECO:0008006" key="9">
    <source>
        <dbReference type="Google" id="ProtNLM"/>
    </source>
</evidence>
<proteinExistence type="inferred from homology"/>
<sequence>MKATFFLCAILNISLGNASCDAYSSSRSPLGGASAEHGRISRVNRTSRRQPVYRQDLRVNALTTQEDDGGEHGKNRLDRIRGGGYQVQNLNASYMKLLEDYPCKTKSITAGVVTAIGDVIAQSIEARVAGVRTSFDILRLLSFTVAGTVYVGPFVHYIYEVLWMIGRKLERMGVTKTWRTITQVIIDQTIGVWLFFPTYFYVFEIAEGMVAGRSPMFSRATAKVKNELIGVIISNYRLWPLVNYINFSYVPESLRVLFGNIVSIFWNAYLCTKMA</sequence>
<evidence type="ECO:0000256" key="5">
    <source>
        <dbReference type="ARBA" id="ARBA00023136"/>
    </source>
</evidence>
<dbReference type="InterPro" id="IPR007248">
    <property type="entry name" value="Mpv17_PMP22"/>
</dbReference>
<protein>
    <recommendedName>
        <fullName evidence="9">Peroxisomal membrane protein MPV17</fullName>
    </recommendedName>
</protein>
<dbReference type="PANTHER" id="PTHR11266">
    <property type="entry name" value="PEROXISOMAL MEMBRANE PROTEIN 2, PXMP2 MPV17"/>
    <property type="match status" value="1"/>
</dbReference>
<feature type="transmembrane region" description="Helical" evidence="6">
    <location>
        <begin position="254"/>
        <end position="272"/>
    </location>
</feature>
<evidence type="ECO:0000256" key="6">
    <source>
        <dbReference type="RuleBase" id="RU363053"/>
    </source>
</evidence>
<keyword evidence="5 6" id="KW-0472">Membrane</keyword>
<reference evidence="8" key="1">
    <citation type="submission" date="2021-01" db="EMBL/GenBank/DDBJ databases">
        <authorList>
            <person name="Corre E."/>
            <person name="Pelletier E."/>
            <person name="Niang G."/>
            <person name="Scheremetjew M."/>
            <person name="Finn R."/>
            <person name="Kale V."/>
            <person name="Holt S."/>
            <person name="Cochrane G."/>
            <person name="Meng A."/>
            <person name="Brown T."/>
            <person name="Cohen L."/>
        </authorList>
    </citation>
    <scope>NUCLEOTIDE SEQUENCE</scope>
    <source>
        <strain evidence="8">B650</strain>
    </source>
</reference>
<keyword evidence="7" id="KW-0732">Signal</keyword>
<keyword evidence="4 6" id="KW-1133">Transmembrane helix</keyword>
<dbReference type="EMBL" id="HBGY01011078">
    <property type="protein sequence ID" value="CAD9569867.1"/>
    <property type="molecule type" value="Transcribed_RNA"/>
</dbReference>
<evidence type="ECO:0000313" key="8">
    <source>
        <dbReference type="EMBL" id="CAD9569867.1"/>
    </source>
</evidence>
<evidence type="ECO:0000256" key="3">
    <source>
        <dbReference type="ARBA" id="ARBA00022692"/>
    </source>
</evidence>
<feature type="signal peptide" evidence="7">
    <location>
        <begin position="1"/>
        <end position="18"/>
    </location>
</feature>
<comment type="subcellular location">
    <subcellularLocation>
        <location evidence="1">Membrane</location>
        <topology evidence="1">Multi-pass membrane protein</topology>
    </subcellularLocation>
</comment>
<feature type="chain" id="PRO_5031443357" description="Peroxisomal membrane protein MPV17" evidence="7">
    <location>
        <begin position="19"/>
        <end position="275"/>
    </location>
</feature>
<gene>
    <name evidence="8" type="ORF">LDAN0321_LOCUS7019</name>
</gene>
<comment type="similarity">
    <text evidence="2 6">Belongs to the peroxisomal membrane protein PXMP2/4 family.</text>
</comment>
<dbReference type="Pfam" id="PF04117">
    <property type="entry name" value="Mpv17_PMP22"/>
    <property type="match status" value="1"/>
</dbReference>